<dbReference type="EMBL" id="JABFTP020000165">
    <property type="protein sequence ID" value="KAL3284718.1"/>
    <property type="molecule type" value="Genomic_DNA"/>
</dbReference>
<evidence type="ECO:0000256" key="1">
    <source>
        <dbReference type="ARBA" id="ARBA00016067"/>
    </source>
</evidence>
<dbReference type="Gene3D" id="2.130.10.10">
    <property type="entry name" value="YVTN repeat-like/Quinoprotein amine dehydrogenase"/>
    <property type="match status" value="1"/>
</dbReference>
<proteinExistence type="predicted"/>
<dbReference type="InterPro" id="IPR024977">
    <property type="entry name" value="Apc4-like_WD40_dom"/>
</dbReference>
<dbReference type="Pfam" id="PF12894">
    <property type="entry name" value="ANAPC4_WD40"/>
    <property type="match status" value="1"/>
</dbReference>
<accession>A0ABD2P160</accession>
<evidence type="ECO:0000256" key="2">
    <source>
        <dbReference type="ARBA" id="ARBA00022618"/>
    </source>
</evidence>
<evidence type="ECO:0000256" key="4">
    <source>
        <dbReference type="ARBA" id="ARBA00022786"/>
    </source>
</evidence>
<keyword evidence="4" id="KW-0833">Ubl conjugation pathway</keyword>
<dbReference type="PANTHER" id="PTHR13260">
    <property type="entry name" value="ANAPHASE PROMOTING COMPLEX SUBUNIT 4 APC4"/>
    <property type="match status" value="1"/>
</dbReference>
<evidence type="ECO:0000256" key="3">
    <source>
        <dbReference type="ARBA" id="ARBA00022776"/>
    </source>
</evidence>
<keyword evidence="2" id="KW-0132">Cell division</keyword>
<reference evidence="9 10" key="1">
    <citation type="journal article" date="2021" name="BMC Biol.">
        <title>Horizontally acquired antibacterial genes associated with adaptive radiation of ladybird beetles.</title>
        <authorList>
            <person name="Li H.S."/>
            <person name="Tang X.F."/>
            <person name="Huang Y.H."/>
            <person name="Xu Z.Y."/>
            <person name="Chen M.L."/>
            <person name="Du X.Y."/>
            <person name="Qiu B.Y."/>
            <person name="Chen P.T."/>
            <person name="Zhang W."/>
            <person name="Slipinski A."/>
            <person name="Escalona H.E."/>
            <person name="Waterhouse R.M."/>
            <person name="Zwick A."/>
            <person name="Pang H."/>
        </authorList>
    </citation>
    <scope>NUCLEOTIDE SEQUENCE [LARGE SCALE GENOMIC DNA]</scope>
    <source>
        <strain evidence="9">SYSU2018</strain>
    </source>
</reference>
<dbReference type="GO" id="GO:0051301">
    <property type="term" value="P:cell division"/>
    <property type="evidence" value="ECO:0007669"/>
    <property type="project" value="UniProtKB-KW"/>
</dbReference>
<evidence type="ECO:0000259" key="7">
    <source>
        <dbReference type="Pfam" id="PF12894"/>
    </source>
</evidence>
<dbReference type="InterPro" id="IPR015943">
    <property type="entry name" value="WD40/YVTN_repeat-like_dom_sf"/>
</dbReference>
<dbReference type="InterPro" id="IPR024789">
    <property type="entry name" value="APC4"/>
</dbReference>
<evidence type="ECO:0000313" key="9">
    <source>
        <dbReference type="EMBL" id="KAL3284718.1"/>
    </source>
</evidence>
<dbReference type="Pfam" id="PF12896">
    <property type="entry name" value="ANAPC4"/>
    <property type="match status" value="1"/>
</dbReference>
<dbReference type="InterPro" id="IPR036322">
    <property type="entry name" value="WD40_repeat_dom_sf"/>
</dbReference>
<dbReference type="Proteomes" id="UP001516400">
    <property type="component" value="Unassembled WGS sequence"/>
</dbReference>
<comment type="caution">
    <text evidence="9">The sequence shown here is derived from an EMBL/GenBank/DDBJ whole genome shotgun (WGS) entry which is preliminary data.</text>
</comment>
<name>A0ABD2P160_9CUCU</name>
<feature type="domain" description="Anaphase-promoting complex subunit 4-like WD40" evidence="7">
    <location>
        <begin position="20"/>
        <end position="108"/>
    </location>
</feature>
<sequence>MLNTIKQLEERNVANEIVHMVWSDRMDLVAYSTVKGEVALHRLTWTRAWNIYPEEEHLTVKALSWRPDGKLLAIGYSNGEVSIVSIEDKVICKTIPTYEEITCIQWVQEKDGNRKRFAGNPAFSNEENEPQCMQDIDLSSIYLPEPPMLYFVETVHPAEEEQRPNILHEQSELNILLIGTRQGMIHISIFAAYPCVILNINEYLNKHCSIENILLIEDLSKIFVTVKDMKNNIQIVIIDSSVFKTNTNALFAVALKYVRIAYLMEIISNSIRNITETWESILLEMDNKLSKFASKCPQGGLTADFLDLLMFGIYSTNMEQFLLYDLTKKGLEKFGQSIEMSYTTIQELIVKYVTKYGQCITYHLAELRGMARFKHKFDAIGLVEDDISAAISSTGSFLIKAGEMHQIINHSIMNYKSFFRWLYTAIMHLLEEQIPSEIPKMTQQDLAYITEFFQNFDHIGNGSNKGFIMERLGQYLARKPLSIPAKMNENEWAAFISENELLKNDNIVLNHHTDLSLVQQFEKLKVDITKLFLAPARTTCKNLRSFKVLNFINSPDIVELSLMNLSKESVLFTSLQSKYSMILLEITIGNGINSRIGKFHFNCENGSDAQEISDIKFYTPSILSLLLQDHKAHTSIMYQFPITSALESLVEVDLSGRNLNLDTFESMNGSNFVPHVFKVVDMVVTQLAVSGTRKVGIVLSENKRKVKLFEMESEEEYDEDAEMTISPRTSDVNNVSMQES</sequence>
<evidence type="ECO:0000313" key="10">
    <source>
        <dbReference type="Proteomes" id="UP001516400"/>
    </source>
</evidence>
<evidence type="ECO:0000259" key="8">
    <source>
        <dbReference type="Pfam" id="PF12896"/>
    </source>
</evidence>
<evidence type="ECO:0000256" key="5">
    <source>
        <dbReference type="ARBA" id="ARBA00023306"/>
    </source>
</evidence>
<dbReference type="PANTHER" id="PTHR13260:SF0">
    <property type="entry name" value="ANAPHASE-PROMOTING COMPLEX SUBUNIT 4"/>
    <property type="match status" value="1"/>
</dbReference>
<keyword evidence="10" id="KW-1185">Reference proteome</keyword>
<feature type="compositionally biased region" description="Polar residues" evidence="6">
    <location>
        <begin position="726"/>
        <end position="740"/>
    </location>
</feature>
<organism evidence="9 10">
    <name type="scientific">Cryptolaemus montrouzieri</name>
    <dbReference type="NCBI Taxonomy" id="559131"/>
    <lineage>
        <taxon>Eukaryota</taxon>
        <taxon>Metazoa</taxon>
        <taxon>Ecdysozoa</taxon>
        <taxon>Arthropoda</taxon>
        <taxon>Hexapoda</taxon>
        <taxon>Insecta</taxon>
        <taxon>Pterygota</taxon>
        <taxon>Neoptera</taxon>
        <taxon>Endopterygota</taxon>
        <taxon>Coleoptera</taxon>
        <taxon>Polyphaga</taxon>
        <taxon>Cucujiformia</taxon>
        <taxon>Coccinelloidea</taxon>
        <taxon>Coccinellidae</taxon>
        <taxon>Scymninae</taxon>
        <taxon>Scymnini</taxon>
        <taxon>Cryptolaemus</taxon>
    </lineage>
</organism>
<feature type="domain" description="Anaphase-promoting complex subunit 4 long" evidence="8">
    <location>
        <begin position="235"/>
        <end position="431"/>
    </location>
</feature>
<keyword evidence="5" id="KW-0131">Cell cycle</keyword>
<evidence type="ECO:0000256" key="6">
    <source>
        <dbReference type="SAM" id="MobiDB-lite"/>
    </source>
</evidence>
<protein>
    <recommendedName>
        <fullName evidence="1">Anaphase-promoting complex subunit 4</fullName>
    </recommendedName>
</protein>
<keyword evidence="3" id="KW-0498">Mitosis</keyword>
<dbReference type="SUPFAM" id="SSF50978">
    <property type="entry name" value="WD40 repeat-like"/>
    <property type="match status" value="1"/>
</dbReference>
<dbReference type="AlphaFoldDB" id="A0ABD2P160"/>
<dbReference type="InterPro" id="IPR024790">
    <property type="entry name" value="APC4_long_dom"/>
</dbReference>
<gene>
    <name evidence="9" type="ORF">HHI36_018866</name>
</gene>
<feature type="region of interest" description="Disordered" evidence="6">
    <location>
        <begin position="714"/>
        <end position="740"/>
    </location>
</feature>